<dbReference type="PANTHER" id="PTHR35864">
    <property type="entry name" value="ZINC METALLOPROTEASE MJ0611-RELATED"/>
    <property type="match status" value="1"/>
</dbReference>
<evidence type="ECO:0000259" key="14">
    <source>
        <dbReference type="Pfam" id="PF02163"/>
    </source>
</evidence>
<keyword evidence="11" id="KW-0482">Metalloprotease</keyword>
<evidence type="ECO:0000256" key="2">
    <source>
        <dbReference type="ARBA" id="ARBA00004651"/>
    </source>
</evidence>
<keyword evidence="5" id="KW-0645">Protease</keyword>
<feature type="domain" description="Peptidase M50" evidence="14">
    <location>
        <begin position="17"/>
        <end position="184"/>
    </location>
</feature>
<dbReference type="GO" id="GO:0046872">
    <property type="term" value="F:metal ion binding"/>
    <property type="evidence" value="ECO:0007669"/>
    <property type="project" value="UniProtKB-KW"/>
</dbReference>
<keyword evidence="4" id="KW-1003">Cell membrane</keyword>
<comment type="cofactor">
    <cofactor evidence="1">
        <name>Zn(2+)</name>
        <dbReference type="ChEBI" id="CHEBI:29105"/>
    </cofactor>
</comment>
<keyword evidence="10 13" id="KW-1133">Transmembrane helix</keyword>
<dbReference type="RefSeq" id="WP_020814693.1">
    <property type="nucleotide sequence ID" value="NZ_ATAY01000020.1"/>
</dbReference>
<evidence type="ECO:0000256" key="4">
    <source>
        <dbReference type="ARBA" id="ARBA00022475"/>
    </source>
</evidence>
<comment type="similarity">
    <text evidence="3">Belongs to the peptidase M50B family.</text>
</comment>
<dbReference type="AlphaFoldDB" id="U4R5Z0"/>
<dbReference type="PATRIC" id="fig|1330534.3.peg.1108"/>
<feature type="transmembrane region" description="Helical" evidence="13">
    <location>
        <begin position="91"/>
        <end position="115"/>
    </location>
</feature>
<feature type="transmembrane region" description="Helical" evidence="13">
    <location>
        <begin position="12"/>
        <end position="33"/>
    </location>
</feature>
<dbReference type="CDD" id="cd06158">
    <property type="entry name" value="S2P-M50_like_1"/>
    <property type="match status" value="1"/>
</dbReference>
<keyword evidence="9" id="KW-0862">Zinc</keyword>
<dbReference type="Pfam" id="PF02163">
    <property type="entry name" value="Peptidase_M50"/>
    <property type="match status" value="1"/>
</dbReference>
<dbReference type="PANTHER" id="PTHR35864:SF1">
    <property type="entry name" value="ZINC METALLOPROTEASE YWHC-RELATED"/>
    <property type="match status" value="1"/>
</dbReference>
<dbReference type="InterPro" id="IPR008915">
    <property type="entry name" value="Peptidase_M50"/>
</dbReference>
<dbReference type="InterPro" id="IPR052348">
    <property type="entry name" value="Metallopeptidase_M50B"/>
</dbReference>
<evidence type="ECO:0000256" key="13">
    <source>
        <dbReference type="SAM" id="Phobius"/>
    </source>
</evidence>
<accession>U4R5Z0</accession>
<evidence type="ECO:0000256" key="12">
    <source>
        <dbReference type="ARBA" id="ARBA00023136"/>
    </source>
</evidence>
<evidence type="ECO:0000313" key="16">
    <source>
        <dbReference type="Proteomes" id="UP000016860"/>
    </source>
</evidence>
<keyword evidence="12 13" id="KW-0472">Membrane</keyword>
<feature type="transmembrane region" description="Helical" evidence="13">
    <location>
        <begin position="53"/>
        <end position="71"/>
    </location>
</feature>
<gene>
    <name evidence="15" type="ORF">L323_05545</name>
</gene>
<evidence type="ECO:0000256" key="7">
    <source>
        <dbReference type="ARBA" id="ARBA00022723"/>
    </source>
</evidence>
<dbReference type="EMBL" id="ATAY01000020">
    <property type="protein sequence ID" value="EPR13337.1"/>
    <property type="molecule type" value="Genomic_DNA"/>
</dbReference>
<dbReference type="GO" id="GO:0005886">
    <property type="term" value="C:plasma membrane"/>
    <property type="evidence" value="ECO:0007669"/>
    <property type="project" value="UniProtKB-SubCell"/>
</dbReference>
<evidence type="ECO:0000256" key="6">
    <source>
        <dbReference type="ARBA" id="ARBA00022692"/>
    </source>
</evidence>
<evidence type="ECO:0000256" key="10">
    <source>
        <dbReference type="ARBA" id="ARBA00022989"/>
    </source>
</evidence>
<proteinExistence type="inferred from homology"/>
<dbReference type="STRING" id="1330534.L323_05545"/>
<comment type="subcellular location">
    <subcellularLocation>
        <location evidence="2">Cell membrane</location>
        <topology evidence="2">Multi-pass membrane protein</topology>
    </subcellularLocation>
</comment>
<name>U4R5Z0_9FIRM</name>
<keyword evidence="7" id="KW-0479">Metal-binding</keyword>
<evidence type="ECO:0000256" key="1">
    <source>
        <dbReference type="ARBA" id="ARBA00001947"/>
    </source>
</evidence>
<protein>
    <submittedName>
        <fullName evidence="15">Peptidase M50</fullName>
    </submittedName>
</protein>
<dbReference type="OrthoDB" id="9800627at2"/>
<dbReference type="GO" id="GO:0006508">
    <property type="term" value="P:proteolysis"/>
    <property type="evidence" value="ECO:0007669"/>
    <property type="project" value="UniProtKB-KW"/>
</dbReference>
<sequence>MLFSREYIIYKLMIIPGILLGFVLHEFAHAVTANKLGDPTPRAQGRITLDPRAHIDLIGFIMILLVGFGWAKPVMTNPRHYKKPRRDDILVSLAGPFMNLLVAIGFLLILKLVAVTGFLSNNQVVLGNVADLLRFSAQINIVLFVLNLLPIPFFDGYHVIANIFNTWKYRFFTILEQYSMIIFILLVFSRVFDKIVGIPSSYIFVSLYKAIIF</sequence>
<evidence type="ECO:0000256" key="8">
    <source>
        <dbReference type="ARBA" id="ARBA00022801"/>
    </source>
</evidence>
<evidence type="ECO:0000256" key="11">
    <source>
        <dbReference type="ARBA" id="ARBA00023049"/>
    </source>
</evidence>
<comment type="caution">
    <text evidence="15">The sequence shown here is derived from an EMBL/GenBank/DDBJ whole genome shotgun (WGS) entry which is preliminary data.</text>
</comment>
<feature type="transmembrane region" description="Helical" evidence="13">
    <location>
        <begin position="135"/>
        <end position="157"/>
    </location>
</feature>
<dbReference type="Proteomes" id="UP000016860">
    <property type="component" value="Unassembled WGS sequence"/>
</dbReference>
<dbReference type="GO" id="GO:0008237">
    <property type="term" value="F:metallopeptidase activity"/>
    <property type="evidence" value="ECO:0007669"/>
    <property type="project" value="UniProtKB-KW"/>
</dbReference>
<dbReference type="InterPro" id="IPR044537">
    <property type="entry name" value="Rip2-like"/>
</dbReference>
<evidence type="ECO:0000313" key="15">
    <source>
        <dbReference type="EMBL" id="EPR13337.1"/>
    </source>
</evidence>
<evidence type="ECO:0000256" key="5">
    <source>
        <dbReference type="ARBA" id="ARBA00022670"/>
    </source>
</evidence>
<organism evidence="15 16">
    <name type="scientific">Ruminiclostridium papyrosolvens C7</name>
    <dbReference type="NCBI Taxonomy" id="1330534"/>
    <lineage>
        <taxon>Bacteria</taxon>
        <taxon>Bacillati</taxon>
        <taxon>Bacillota</taxon>
        <taxon>Clostridia</taxon>
        <taxon>Eubacteriales</taxon>
        <taxon>Oscillospiraceae</taxon>
        <taxon>Ruminiclostridium</taxon>
    </lineage>
</organism>
<keyword evidence="8" id="KW-0378">Hydrolase</keyword>
<evidence type="ECO:0000256" key="9">
    <source>
        <dbReference type="ARBA" id="ARBA00022833"/>
    </source>
</evidence>
<evidence type="ECO:0000256" key="3">
    <source>
        <dbReference type="ARBA" id="ARBA00007931"/>
    </source>
</evidence>
<reference evidence="15 16" key="1">
    <citation type="journal article" date="2013" name="Genome Announc.">
        <title>Draft Genome Sequence of the Cellulolytic Bacterium Clostridium papyrosolvens C7 (ATCC 700395).</title>
        <authorList>
            <person name="Zepeda V."/>
            <person name="Dassa B."/>
            <person name="Borovok I."/>
            <person name="Lamed R."/>
            <person name="Bayer E.A."/>
            <person name="Cate J.H."/>
        </authorList>
    </citation>
    <scope>NUCLEOTIDE SEQUENCE [LARGE SCALE GENOMIC DNA]</scope>
    <source>
        <strain evidence="15 16">C7</strain>
    </source>
</reference>
<keyword evidence="6 13" id="KW-0812">Transmembrane</keyword>